<dbReference type="InterPro" id="IPR050452">
    <property type="entry name" value="Metacaspase"/>
</dbReference>
<dbReference type="eggNOG" id="COG4249">
    <property type="taxonomic scope" value="Bacteria"/>
</dbReference>
<accession>Q2RUM0</accession>
<feature type="domain" description="Peptidase C14 caspase" evidence="1">
    <location>
        <begin position="3"/>
        <end position="284"/>
    </location>
</feature>
<dbReference type="GO" id="GO:0004197">
    <property type="term" value="F:cysteine-type endopeptidase activity"/>
    <property type="evidence" value="ECO:0007669"/>
    <property type="project" value="InterPro"/>
</dbReference>
<dbReference type="SUPFAM" id="SSF52129">
    <property type="entry name" value="Caspase-like"/>
    <property type="match status" value="1"/>
</dbReference>
<dbReference type="InterPro" id="IPR011600">
    <property type="entry name" value="Pept_C14_caspase"/>
</dbReference>
<sequence length="301" mass="32948">MTKRAVVAGINDYRNWNSVGFGNLSWCLTDAQSFAEDVLVHGRGFRPDDITVLLDRDATRTNILEHLRRLLARADLGDVICLYFSGHGDRAQVPGTPSEWHETIVPYDGAAMISDHEINALIAGLEFNRLNLTLVLDSCHSGGVYDPAPPQGSKVAQWGEDKLGALVSTCKTILPTICAQTVDPFVNNIQAILRAVDSATMTVDGAKDTAETAKATLFSACDFDETAKENPTLRHGFMTKALLDTVTQSAFKMPNRLLASDLRGKVAAFVSQFGTSQQTPCLRGRPVRQDEDFLTEWTFSI</sequence>
<organism evidence="2 3">
    <name type="scientific">Rhodospirillum rubrum (strain ATCC 11170 / ATH 1.1.1 / DSM 467 / LMG 4362 / NCIMB 8255 / S1)</name>
    <dbReference type="NCBI Taxonomy" id="269796"/>
    <lineage>
        <taxon>Bacteria</taxon>
        <taxon>Pseudomonadati</taxon>
        <taxon>Pseudomonadota</taxon>
        <taxon>Alphaproteobacteria</taxon>
        <taxon>Rhodospirillales</taxon>
        <taxon>Rhodospirillaceae</taxon>
        <taxon>Rhodospirillum</taxon>
    </lineage>
</organism>
<name>Q2RUM0_RHORT</name>
<dbReference type="STRING" id="269796.Rru_A1374"/>
<dbReference type="GO" id="GO:0005737">
    <property type="term" value="C:cytoplasm"/>
    <property type="evidence" value="ECO:0007669"/>
    <property type="project" value="TreeGrafter"/>
</dbReference>
<protein>
    <submittedName>
        <fullName evidence="2">Peptidase C14, caspase catalytic subunit p20</fullName>
    </submittedName>
</protein>
<dbReference type="EnsemblBacteria" id="ABC22175">
    <property type="protein sequence ID" value="ABC22175"/>
    <property type="gene ID" value="Rru_A1374"/>
</dbReference>
<dbReference type="PATRIC" id="fig|269796.9.peg.1442"/>
<dbReference type="InterPro" id="IPR029030">
    <property type="entry name" value="Caspase-like_dom_sf"/>
</dbReference>
<dbReference type="Pfam" id="PF00656">
    <property type="entry name" value="Peptidase_C14"/>
    <property type="match status" value="1"/>
</dbReference>
<dbReference type="RefSeq" id="WP_011389128.1">
    <property type="nucleotide sequence ID" value="NC_007643.1"/>
</dbReference>
<dbReference type="SMR" id="Q2RUM0"/>
<dbReference type="PANTHER" id="PTHR48104:SF30">
    <property type="entry name" value="METACASPASE-1"/>
    <property type="match status" value="1"/>
</dbReference>
<reference evidence="2 3" key="1">
    <citation type="journal article" date="2011" name="Stand. Genomic Sci.">
        <title>Complete genome sequence of Rhodospirillum rubrum type strain (S1).</title>
        <authorList>
            <person name="Munk A.C."/>
            <person name="Copeland A."/>
            <person name="Lucas S."/>
            <person name="Lapidus A."/>
            <person name="Del Rio T.G."/>
            <person name="Barry K."/>
            <person name="Detter J.C."/>
            <person name="Hammon N."/>
            <person name="Israni S."/>
            <person name="Pitluck S."/>
            <person name="Brettin T."/>
            <person name="Bruce D."/>
            <person name="Han C."/>
            <person name="Tapia R."/>
            <person name="Gilna P."/>
            <person name="Schmutz J."/>
            <person name="Larimer F."/>
            <person name="Land M."/>
            <person name="Kyrpides N.C."/>
            <person name="Mavromatis K."/>
            <person name="Richardson P."/>
            <person name="Rohde M."/>
            <person name="Goker M."/>
            <person name="Klenk H.P."/>
            <person name="Zhang Y."/>
            <person name="Roberts G.P."/>
            <person name="Reslewic S."/>
            <person name="Schwartz D.C."/>
        </authorList>
    </citation>
    <scope>NUCLEOTIDE SEQUENCE [LARGE SCALE GENOMIC DNA]</scope>
    <source>
        <strain evidence="3">ATCC 11170 / ATH 1.1.1 / DSM 467 / LMG 4362 / NCIMB 8255 / S1</strain>
    </source>
</reference>
<dbReference type="KEGG" id="rru:Rru_A1374"/>
<proteinExistence type="predicted"/>
<keyword evidence="3" id="KW-1185">Reference proteome</keyword>
<dbReference type="HOGENOM" id="CLU_911780_0_0_5"/>
<dbReference type="Gene3D" id="3.40.50.1460">
    <property type="match status" value="1"/>
</dbReference>
<dbReference type="AlphaFoldDB" id="Q2RUM0"/>
<dbReference type="PhylomeDB" id="Q2RUM0"/>
<evidence type="ECO:0000259" key="1">
    <source>
        <dbReference type="Pfam" id="PF00656"/>
    </source>
</evidence>
<dbReference type="EMBL" id="CP000230">
    <property type="protein sequence ID" value="ABC22175.1"/>
    <property type="molecule type" value="Genomic_DNA"/>
</dbReference>
<dbReference type="GO" id="GO:0006508">
    <property type="term" value="P:proteolysis"/>
    <property type="evidence" value="ECO:0007669"/>
    <property type="project" value="InterPro"/>
</dbReference>
<gene>
    <name evidence="2" type="ordered locus">Rru_A1374</name>
</gene>
<dbReference type="PANTHER" id="PTHR48104">
    <property type="entry name" value="METACASPASE-4"/>
    <property type="match status" value="1"/>
</dbReference>
<dbReference type="DNASU" id="3834789"/>
<dbReference type="Proteomes" id="UP000001929">
    <property type="component" value="Chromosome"/>
</dbReference>
<evidence type="ECO:0000313" key="3">
    <source>
        <dbReference type="Proteomes" id="UP000001929"/>
    </source>
</evidence>
<evidence type="ECO:0000313" key="2">
    <source>
        <dbReference type="EMBL" id="ABC22175.1"/>
    </source>
</evidence>